<dbReference type="EMBL" id="CACVKT020002232">
    <property type="protein sequence ID" value="CAC5376834.1"/>
    <property type="molecule type" value="Genomic_DNA"/>
</dbReference>
<protein>
    <submittedName>
        <fullName evidence="2">Uncharacterized protein</fullName>
    </submittedName>
</protein>
<dbReference type="Proteomes" id="UP000507470">
    <property type="component" value="Unassembled WGS sequence"/>
</dbReference>
<dbReference type="OrthoDB" id="6161362at2759"/>
<gene>
    <name evidence="2" type="ORF">MCOR_13333</name>
</gene>
<reference evidence="2 3" key="1">
    <citation type="submission" date="2020-06" db="EMBL/GenBank/DDBJ databases">
        <authorList>
            <person name="Li R."/>
            <person name="Bekaert M."/>
        </authorList>
    </citation>
    <scope>NUCLEOTIDE SEQUENCE [LARGE SCALE GENOMIC DNA]</scope>
    <source>
        <strain evidence="3">wild</strain>
    </source>
</reference>
<keyword evidence="3" id="KW-1185">Reference proteome</keyword>
<name>A0A6J8B194_MYTCO</name>
<accession>A0A6J8B194</accession>
<feature type="region of interest" description="Disordered" evidence="1">
    <location>
        <begin position="425"/>
        <end position="450"/>
    </location>
</feature>
<organism evidence="2 3">
    <name type="scientific">Mytilus coruscus</name>
    <name type="common">Sea mussel</name>
    <dbReference type="NCBI Taxonomy" id="42192"/>
    <lineage>
        <taxon>Eukaryota</taxon>
        <taxon>Metazoa</taxon>
        <taxon>Spiralia</taxon>
        <taxon>Lophotrochozoa</taxon>
        <taxon>Mollusca</taxon>
        <taxon>Bivalvia</taxon>
        <taxon>Autobranchia</taxon>
        <taxon>Pteriomorphia</taxon>
        <taxon>Mytilida</taxon>
        <taxon>Mytiloidea</taxon>
        <taxon>Mytilidae</taxon>
        <taxon>Mytilinae</taxon>
        <taxon>Mytilus</taxon>
    </lineage>
</organism>
<evidence type="ECO:0000313" key="2">
    <source>
        <dbReference type="EMBL" id="CAC5376834.1"/>
    </source>
</evidence>
<evidence type="ECO:0000256" key="1">
    <source>
        <dbReference type="SAM" id="MobiDB-lite"/>
    </source>
</evidence>
<proteinExistence type="predicted"/>
<dbReference type="Gene3D" id="3.30.160.60">
    <property type="entry name" value="Classic Zinc Finger"/>
    <property type="match status" value="1"/>
</dbReference>
<dbReference type="AlphaFoldDB" id="A0A6J8B194"/>
<sequence length="450" mass="50665">MSYQLKCKRGNAYRCMHCQHPESFIAEKNRVEAHILKRHLALDKTRFYCTLCMFRCNDKNNLDRHLWSFVPHIRQKETQMNSNRYLRDMAYLKESPAPHLFNTTMMDYVSLPHAESARFWSTKSRSETVTPLVSLPYLHASTPASLPHSSYHHLSTVSSNPTATPTSHLSSLTMPSYPTATATSHLSLPTIPSYPTATATSFLPLPTMPSYPTATATIHPPLPTMPLTPTAGPNFQLPTMSTSTTAINYYTAEPINHRQTMPSSSSITNQTIAITAELSSYLPIEMSGSPNMHTDFEVFSQEVGSPTRKVLEREAVATSKDEQIGYILPQLLGHDQLSNNLDKCQSPDLPTDINKSDDDVNRQVLQALTNFTKTQQVILQELGHLNKAVTTLSSAISLLRGQFRQQERNINRQQRVLDRLNATVNSLPNRTPRNNSRTTPYNRNTQKVRN</sequence>
<evidence type="ECO:0000313" key="3">
    <source>
        <dbReference type="Proteomes" id="UP000507470"/>
    </source>
</evidence>